<comment type="caution">
    <text evidence="1">The sequence shown here is derived from an EMBL/GenBank/DDBJ whole genome shotgun (WGS) entry which is preliminary data.</text>
</comment>
<dbReference type="Gene3D" id="1.10.150.110">
    <property type="entry name" value="DNA polymerase beta, N-terminal domain-like"/>
    <property type="match status" value="1"/>
</dbReference>
<dbReference type="InterPro" id="IPR027421">
    <property type="entry name" value="DNA_pol_lamdba_lyase_dom_sf"/>
</dbReference>
<organism evidence="1">
    <name type="scientific">marine sediment metagenome</name>
    <dbReference type="NCBI Taxonomy" id="412755"/>
    <lineage>
        <taxon>unclassified sequences</taxon>
        <taxon>metagenomes</taxon>
        <taxon>ecological metagenomes</taxon>
    </lineage>
</organism>
<feature type="non-terminal residue" evidence="1">
    <location>
        <position position="1"/>
    </location>
</feature>
<dbReference type="AlphaFoldDB" id="X1LN97"/>
<accession>X1LN97</accession>
<gene>
    <name evidence="1" type="ORF">S06H3_11813</name>
</gene>
<proteinExistence type="predicted"/>
<protein>
    <recommendedName>
        <fullName evidence="2">DNA polymerase beta-like N-terminal domain-containing protein</fullName>
    </recommendedName>
</protein>
<name>X1LN97_9ZZZZ</name>
<evidence type="ECO:0008006" key="2">
    <source>
        <dbReference type="Google" id="ProtNLM"/>
    </source>
</evidence>
<sequence>AEIFFDKVYRMEIENKSVYRVWAYRKASWALDALEENVYDIYKESALIGLDEIRDIGEFFSRQIEEEIKKLIRI</sequence>
<dbReference type="EMBL" id="BARV01005811">
    <property type="protein sequence ID" value="GAI03870.1"/>
    <property type="molecule type" value="Genomic_DNA"/>
</dbReference>
<dbReference type="SUPFAM" id="SSF47802">
    <property type="entry name" value="DNA polymerase beta, N-terminal domain-like"/>
    <property type="match status" value="1"/>
</dbReference>
<evidence type="ECO:0000313" key="1">
    <source>
        <dbReference type="EMBL" id="GAI03870.1"/>
    </source>
</evidence>
<reference evidence="1" key="1">
    <citation type="journal article" date="2014" name="Front. Microbiol.">
        <title>High frequency of phylogenetically diverse reductive dehalogenase-homologous genes in deep subseafloor sedimentary metagenomes.</title>
        <authorList>
            <person name="Kawai M."/>
            <person name="Futagami T."/>
            <person name="Toyoda A."/>
            <person name="Takaki Y."/>
            <person name="Nishi S."/>
            <person name="Hori S."/>
            <person name="Arai W."/>
            <person name="Tsubouchi T."/>
            <person name="Morono Y."/>
            <person name="Uchiyama I."/>
            <person name="Ito T."/>
            <person name="Fujiyama A."/>
            <person name="Inagaki F."/>
            <person name="Takami H."/>
        </authorList>
    </citation>
    <scope>NUCLEOTIDE SEQUENCE</scope>
    <source>
        <strain evidence="1">Expedition CK06-06</strain>
    </source>
</reference>